<protein>
    <submittedName>
        <fullName evidence="14">ATP-dependent DNA helicase CHL1 (Chromosome los s protein 1)</fullName>
    </submittedName>
</protein>
<keyword evidence="10" id="KW-0413">Isomerase</keyword>
<evidence type="ECO:0000313" key="12">
    <source>
        <dbReference type="EMBL" id="CAI4000201.1"/>
    </source>
</evidence>
<dbReference type="EMBL" id="CAMXCT010002748">
    <property type="protein sequence ID" value="CAI4000201.1"/>
    <property type="molecule type" value="Genomic_DNA"/>
</dbReference>
<dbReference type="GO" id="GO:0016818">
    <property type="term" value="F:hydrolase activity, acting on acid anhydrides, in phosphorus-containing anhydrides"/>
    <property type="evidence" value="ECO:0007669"/>
    <property type="project" value="InterPro"/>
</dbReference>
<feature type="domain" description="Helicase ATP-binding" evidence="11">
    <location>
        <begin position="22"/>
        <end position="310"/>
    </location>
</feature>
<evidence type="ECO:0000256" key="5">
    <source>
        <dbReference type="ARBA" id="ARBA00022801"/>
    </source>
</evidence>
<keyword evidence="7" id="KW-0067">ATP-binding</keyword>
<keyword evidence="3" id="KW-0479">Metal-binding</keyword>
<gene>
    <name evidence="12" type="ORF">C1SCF055_LOCUS26337</name>
</gene>
<comment type="similarity">
    <text evidence="2">Belongs to the DEAD box helicase family. DEAH subfamily. DDX11/CHL1 sub-subfamily.</text>
</comment>
<dbReference type="InterPro" id="IPR014013">
    <property type="entry name" value="Helic_SF1/SF2_ATP-bd_DinG/Rad3"/>
</dbReference>
<accession>A0A9P1CZI4</accession>
<organism evidence="12">
    <name type="scientific">Cladocopium goreaui</name>
    <dbReference type="NCBI Taxonomy" id="2562237"/>
    <lineage>
        <taxon>Eukaryota</taxon>
        <taxon>Sar</taxon>
        <taxon>Alveolata</taxon>
        <taxon>Dinophyceae</taxon>
        <taxon>Suessiales</taxon>
        <taxon>Symbiodiniaceae</taxon>
        <taxon>Cladocopium</taxon>
    </lineage>
</organism>
<evidence type="ECO:0000313" key="13">
    <source>
        <dbReference type="EMBL" id="CAL1153576.1"/>
    </source>
</evidence>
<dbReference type="GO" id="GO:0051536">
    <property type="term" value="F:iron-sulfur cluster binding"/>
    <property type="evidence" value="ECO:0007669"/>
    <property type="project" value="UniProtKB-KW"/>
</dbReference>
<dbReference type="GO" id="GO:0046872">
    <property type="term" value="F:metal ion binding"/>
    <property type="evidence" value="ECO:0007669"/>
    <property type="project" value="UniProtKB-KW"/>
</dbReference>
<dbReference type="Pfam" id="PF13307">
    <property type="entry name" value="Helicase_C_2"/>
    <property type="match status" value="1"/>
</dbReference>
<evidence type="ECO:0000313" key="14">
    <source>
        <dbReference type="EMBL" id="CAL4787513.1"/>
    </source>
</evidence>
<dbReference type="OrthoDB" id="19182at2759"/>
<dbReference type="InterPro" id="IPR006554">
    <property type="entry name" value="Helicase-like_DEXD_c2"/>
</dbReference>
<evidence type="ECO:0000256" key="9">
    <source>
        <dbReference type="ARBA" id="ARBA00023014"/>
    </source>
</evidence>
<evidence type="ECO:0000256" key="1">
    <source>
        <dbReference type="ARBA" id="ARBA00001966"/>
    </source>
</evidence>
<dbReference type="EMBL" id="CAMXCT030002748">
    <property type="protein sequence ID" value="CAL4787513.1"/>
    <property type="molecule type" value="Genomic_DNA"/>
</dbReference>
<dbReference type="PANTHER" id="PTHR11472:SF41">
    <property type="entry name" value="ATP-DEPENDENT DNA HELICASE DDX11-RELATED"/>
    <property type="match status" value="1"/>
</dbReference>
<keyword evidence="9" id="KW-0411">Iron-sulfur</keyword>
<feature type="non-terminal residue" evidence="12">
    <location>
        <position position="724"/>
    </location>
</feature>
<comment type="cofactor">
    <cofactor evidence="1">
        <name>[4Fe-4S] cluster</name>
        <dbReference type="ChEBI" id="CHEBI:49883"/>
    </cofactor>
</comment>
<evidence type="ECO:0000256" key="10">
    <source>
        <dbReference type="ARBA" id="ARBA00023235"/>
    </source>
</evidence>
<keyword evidence="8" id="KW-0408">Iron</keyword>
<evidence type="ECO:0000256" key="4">
    <source>
        <dbReference type="ARBA" id="ARBA00022741"/>
    </source>
</evidence>
<dbReference type="PROSITE" id="PS51193">
    <property type="entry name" value="HELICASE_ATP_BIND_2"/>
    <property type="match status" value="1"/>
</dbReference>
<dbReference type="InterPro" id="IPR045028">
    <property type="entry name" value="DinG/Rad3-like"/>
</dbReference>
<evidence type="ECO:0000259" key="11">
    <source>
        <dbReference type="PROSITE" id="PS51193"/>
    </source>
</evidence>
<evidence type="ECO:0000256" key="6">
    <source>
        <dbReference type="ARBA" id="ARBA00022806"/>
    </source>
</evidence>
<evidence type="ECO:0000313" key="15">
    <source>
        <dbReference type="Proteomes" id="UP001152797"/>
    </source>
</evidence>
<keyword evidence="6 14" id="KW-0347">Helicase</keyword>
<reference evidence="12" key="1">
    <citation type="submission" date="2022-10" db="EMBL/GenBank/DDBJ databases">
        <authorList>
            <person name="Chen Y."/>
            <person name="Dougan E. K."/>
            <person name="Chan C."/>
            <person name="Rhodes N."/>
            <person name="Thang M."/>
        </authorList>
    </citation>
    <scope>NUCLEOTIDE SEQUENCE</scope>
</reference>
<dbReference type="AlphaFoldDB" id="A0A9P1CZI4"/>
<dbReference type="InterPro" id="IPR006555">
    <property type="entry name" value="ATP-dep_Helicase_C"/>
</dbReference>
<dbReference type="GO" id="GO:0034085">
    <property type="term" value="P:establishment of sister chromatid cohesion"/>
    <property type="evidence" value="ECO:0007669"/>
    <property type="project" value="TreeGrafter"/>
</dbReference>
<sequence>ADELAPVEDADGWSDLLRAQAQLRAKYTWIRRRQCREERHIRARQSLAMTSDGTTKRQKQRRIDFYAQPSTHPEDESELSLEAPLQLEPAPEIRSAPATEAAFDGKLQIIFCSRTHSQLAQVVREIRRIPTDTVPENLAVVTLGSRQSLCINETLRNRGKGGHLNDLCRLATEKRNGLNCELKKSAEVMADAILSEMMDIEAMTERGRAPVGGGCPYYGSRRAVAEADMLLVPYPSLVNKETRQKLGIRTQGNVLIFDEAHNLLEAIGESNSVQMTLQQARAATEDLETYTKAYEVRLSAMNAVQLRQLRQLSMQLHRYLGALEAPAALTVGGFLVALGADHFDLPSLAAFVQRTELARKVRHFSEKVNLGKALASSSVYVLADLLTALEHSSAEDRIICEPGSQRGDAMLRYLSLDAEARFQEILVSARAVLFAGGTLEPRELRPLAAPKSLRCFQGRHVVPPDHVLARYVTHGPAGELLDFRKDKRCSASMVAELQQILTSAAAATCGGMVVFFPSYEYLSVVANSFATRSYWRADGCLLAGRPLFVETEPKQGAAQGPKDPPKTLQNFAHAVREEGAAILLAVSGGSLSEGIDFKDDLCRLVAVVGLPYPNASDLAMVEKMRFLDAKRKSRSDGGLSGRDFYSAKCMKAVNQCIGRSIRHARDWSAILLLDHRYAQPGIHQQISRWLREAATAVGFKDALAQLQNFFLKAETFGQKVQVSQ</sequence>
<dbReference type="GO" id="GO:0005524">
    <property type="term" value="F:ATP binding"/>
    <property type="evidence" value="ECO:0007669"/>
    <property type="project" value="UniProtKB-KW"/>
</dbReference>
<dbReference type="SMART" id="SM00491">
    <property type="entry name" value="HELICc2"/>
    <property type="match status" value="1"/>
</dbReference>
<keyword evidence="15" id="KW-1185">Reference proteome</keyword>
<comment type="caution">
    <text evidence="12">The sequence shown here is derived from an EMBL/GenBank/DDBJ whole genome shotgun (WGS) entry which is preliminary data.</text>
</comment>
<keyword evidence="4" id="KW-0547">Nucleotide-binding</keyword>
<reference evidence="13" key="2">
    <citation type="submission" date="2024-04" db="EMBL/GenBank/DDBJ databases">
        <authorList>
            <person name="Chen Y."/>
            <person name="Shah S."/>
            <person name="Dougan E. K."/>
            <person name="Thang M."/>
            <person name="Chan C."/>
        </authorList>
    </citation>
    <scope>NUCLEOTIDE SEQUENCE [LARGE SCALE GENOMIC DNA]</scope>
</reference>
<dbReference type="GO" id="GO:0005634">
    <property type="term" value="C:nucleus"/>
    <property type="evidence" value="ECO:0007669"/>
    <property type="project" value="TreeGrafter"/>
</dbReference>
<evidence type="ECO:0000256" key="7">
    <source>
        <dbReference type="ARBA" id="ARBA00022840"/>
    </source>
</evidence>
<dbReference type="Pfam" id="PF06733">
    <property type="entry name" value="DEAD_2"/>
    <property type="match status" value="1"/>
</dbReference>
<evidence type="ECO:0000256" key="8">
    <source>
        <dbReference type="ARBA" id="ARBA00023004"/>
    </source>
</evidence>
<name>A0A9P1CZI4_9DINO</name>
<dbReference type="EMBL" id="CAMXCT020002748">
    <property type="protein sequence ID" value="CAL1153576.1"/>
    <property type="molecule type" value="Genomic_DNA"/>
</dbReference>
<proteinExistence type="inferred from homology"/>
<dbReference type="GO" id="GO:0003677">
    <property type="term" value="F:DNA binding"/>
    <property type="evidence" value="ECO:0007669"/>
    <property type="project" value="InterPro"/>
</dbReference>
<dbReference type="PANTHER" id="PTHR11472">
    <property type="entry name" value="DNA REPAIR DEAD HELICASE RAD3/XP-D SUBFAMILY MEMBER"/>
    <property type="match status" value="1"/>
</dbReference>
<evidence type="ECO:0000256" key="2">
    <source>
        <dbReference type="ARBA" id="ARBA00008435"/>
    </source>
</evidence>
<dbReference type="GO" id="GO:0003678">
    <property type="term" value="F:DNA helicase activity"/>
    <property type="evidence" value="ECO:0007669"/>
    <property type="project" value="InterPro"/>
</dbReference>
<dbReference type="SMART" id="SM00488">
    <property type="entry name" value="DEXDc2"/>
    <property type="match status" value="1"/>
</dbReference>
<evidence type="ECO:0000256" key="3">
    <source>
        <dbReference type="ARBA" id="ARBA00022723"/>
    </source>
</evidence>
<dbReference type="GO" id="GO:0006139">
    <property type="term" value="P:nucleobase-containing compound metabolic process"/>
    <property type="evidence" value="ECO:0007669"/>
    <property type="project" value="InterPro"/>
</dbReference>
<dbReference type="Proteomes" id="UP001152797">
    <property type="component" value="Unassembled WGS sequence"/>
</dbReference>
<keyword evidence="5" id="KW-0378">Hydrolase</keyword>
<dbReference type="InterPro" id="IPR010614">
    <property type="entry name" value="RAD3-like_helicase_DEAD"/>
</dbReference>
<dbReference type="InterPro" id="IPR027417">
    <property type="entry name" value="P-loop_NTPase"/>
</dbReference>
<dbReference type="Gene3D" id="3.40.50.300">
    <property type="entry name" value="P-loop containing nucleotide triphosphate hydrolases"/>
    <property type="match status" value="2"/>
</dbReference>